<feature type="transmembrane region" description="Helical" evidence="9">
    <location>
        <begin position="355"/>
        <end position="378"/>
    </location>
</feature>
<gene>
    <name evidence="10" type="ORF">H6A12_07050</name>
</gene>
<feature type="transmembrane region" description="Helical" evidence="9">
    <location>
        <begin position="473"/>
        <end position="492"/>
    </location>
</feature>
<evidence type="ECO:0000256" key="9">
    <source>
        <dbReference type="SAM" id="Phobius"/>
    </source>
</evidence>
<keyword evidence="6" id="KW-0406">Ion transport</keyword>
<dbReference type="Proteomes" id="UP000774750">
    <property type="component" value="Unassembled WGS sequence"/>
</dbReference>
<evidence type="ECO:0000256" key="7">
    <source>
        <dbReference type="ARBA" id="ARBA00023136"/>
    </source>
</evidence>
<evidence type="ECO:0000313" key="10">
    <source>
        <dbReference type="EMBL" id="MBM6920905.1"/>
    </source>
</evidence>
<evidence type="ECO:0000256" key="6">
    <source>
        <dbReference type="ARBA" id="ARBA00023065"/>
    </source>
</evidence>
<keyword evidence="8" id="KW-0175">Coiled coil</keyword>
<evidence type="ECO:0008006" key="12">
    <source>
        <dbReference type="Google" id="ProtNLM"/>
    </source>
</evidence>
<keyword evidence="11" id="KW-1185">Reference proteome</keyword>
<evidence type="ECO:0000256" key="2">
    <source>
        <dbReference type="ARBA" id="ARBA00009904"/>
    </source>
</evidence>
<reference evidence="10" key="1">
    <citation type="submission" date="2020-08" db="EMBL/GenBank/DDBJ databases">
        <authorList>
            <person name="Cejkova D."/>
            <person name="Kubasova T."/>
            <person name="Jahodarova E."/>
            <person name="Rychlik I."/>
        </authorList>
    </citation>
    <scope>NUCLEOTIDE SEQUENCE</scope>
    <source>
        <strain evidence="10">An559</strain>
    </source>
</reference>
<proteinExistence type="inferred from homology"/>
<evidence type="ECO:0000256" key="3">
    <source>
        <dbReference type="ARBA" id="ARBA00022448"/>
    </source>
</evidence>
<comment type="similarity">
    <text evidence="2">Belongs to the V-ATPase 116 kDa subunit family.</text>
</comment>
<dbReference type="Pfam" id="PF01496">
    <property type="entry name" value="V_ATPase_I"/>
    <property type="match status" value="1"/>
</dbReference>
<keyword evidence="4 9" id="KW-0812">Transmembrane</keyword>
<comment type="subcellular location">
    <subcellularLocation>
        <location evidence="1">Membrane</location>
        <topology evidence="1">Multi-pass membrane protein</topology>
    </subcellularLocation>
</comment>
<feature type="transmembrane region" description="Helical" evidence="9">
    <location>
        <begin position="591"/>
        <end position="617"/>
    </location>
</feature>
<dbReference type="RefSeq" id="WP_204446324.1">
    <property type="nucleotide sequence ID" value="NZ_JACJKY010000009.1"/>
</dbReference>
<evidence type="ECO:0000256" key="5">
    <source>
        <dbReference type="ARBA" id="ARBA00022989"/>
    </source>
</evidence>
<sequence>MAIEKMSLINLIGNMDDLDQTLLVCLRSGYFHPEIAIHTTEPSHGFKILEGENLWTPVLSSLRHLASDLEIDLHETDFDPDRFSLETVTSFVEGLEGQSTELAEQKRSIKENILQHEQALIQLKHLEGLNTSFDDIFACRYVKSRFGRLPKDSFAKLSYYDDRKFFFFPFDHDTEYYWGVYFAPATKAGSIDDIFASLYFERIYIPDYAHGTPEQAYKNLTDVIESEKKKLAEVQDQIDALKKKSENEFLAHYCAAAFWHKVYDMRKYVAVLNNRFYVVGFVPAAQCESFRKEMDVIESVSFVAKPHDADPSVPAPVKLKNNRFTKPFEMFVNMYSLPSYKDIDPTSLVAITYTLLFGIMFGDLGQGLLLSLAGLIFYKWKKMNLGRIMIRIGFSSAFFGLVYGSVFGYEHLLDPMYKALFGLHEKPVEVFNTNTTNMLLMLAIFIGVTLIAVSICINIYLGFRDKDYERAVFGHNGIAGLVFYLGAVFAVSDMMLLNTGIVGLPYILVVLVLPLLLIFFKHAITAVLFHKGKPFPNGVGEFIIENFFELFEYVLSYLSNSMSFLRVGGFILSHAGMMAVVMSLAEMVGAGASPVVVVIGNLFVMCLEGLIVGIQVLRLEFYEIFSRNFEGNGKPYEPAVVDYTQNA</sequence>
<protein>
    <recommendedName>
        <fullName evidence="12">V-type ATP synthase subunit I</fullName>
    </recommendedName>
</protein>
<evidence type="ECO:0000256" key="8">
    <source>
        <dbReference type="SAM" id="Coils"/>
    </source>
</evidence>
<name>A0A939BE27_9FIRM</name>
<evidence type="ECO:0000256" key="1">
    <source>
        <dbReference type="ARBA" id="ARBA00004141"/>
    </source>
</evidence>
<keyword evidence="7 9" id="KW-0472">Membrane</keyword>
<accession>A0A939BE27</accession>
<dbReference type="InterPro" id="IPR002490">
    <property type="entry name" value="V-ATPase_116kDa_su"/>
</dbReference>
<dbReference type="PANTHER" id="PTHR11629">
    <property type="entry name" value="VACUOLAR PROTON ATPASES"/>
    <property type="match status" value="1"/>
</dbReference>
<dbReference type="EMBL" id="JACJKY010000009">
    <property type="protein sequence ID" value="MBM6920905.1"/>
    <property type="molecule type" value="Genomic_DNA"/>
</dbReference>
<keyword evidence="5 9" id="KW-1133">Transmembrane helix</keyword>
<feature type="coiled-coil region" evidence="8">
    <location>
        <begin position="217"/>
        <end position="244"/>
    </location>
</feature>
<reference evidence="10" key="2">
    <citation type="journal article" date="2021" name="Sci. Rep.">
        <title>The distribution of antibiotic resistance genes in chicken gut microbiota commensals.</title>
        <authorList>
            <person name="Juricova H."/>
            <person name="Matiasovicova J."/>
            <person name="Kubasova T."/>
            <person name="Cejkova D."/>
            <person name="Rychlik I."/>
        </authorList>
    </citation>
    <scope>NUCLEOTIDE SEQUENCE</scope>
    <source>
        <strain evidence="10">An559</strain>
    </source>
</reference>
<feature type="transmembrane region" description="Helical" evidence="9">
    <location>
        <begin position="564"/>
        <end position="585"/>
    </location>
</feature>
<dbReference type="GO" id="GO:0016471">
    <property type="term" value="C:vacuolar proton-transporting V-type ATPase complex"/>
    <property type="evidence" value="ECO:0007669"/>
    <property type="project" value="TreeGrafter"/>
</dbReference>
<evidence type="ECO:0000313" key="11">
    <source>
        <dbReference type="Proteomes" id="UP000774750"/>
    </source>
</evidence>
<dbReference type="GO" id="GO:0051117">
    <property type="term" value="F:ATPase binding"/>
    <property type="evidence" value="ECO:0007669"/>
    <property type="project" value="TreeGrafter"/>
</dbReference>
<dbReference type="GO" id="GO:0007035">
    <property type="term" value="P:vacuolar acidification"/>
    <property type="evidence" value="ECO:0007669"/>
    <property type="project" value="TreeGrafter"/>
</dbReference>
<organism evidence="10 11">
    <name type="scientific">Merdimmobilis hominis</name>
    <dbReference type="NCBI Taxonomy" id="2897707"/>
    <lineage>
        <taxon>Bacteria</taxon>
        <taxon>Bacillati</taxon>
        <taxon>Bacillota</taxon>
        <taxon>Clostridia</taxon>
        <taxon>Eubacteriales</taxon>
        <taxon>Oscillospiraceae</taxon>
        <taxon>Merdimmobilis</taxon>
    </lineage>
</organism>
<feature type="transmembrane region" description="Helical" evidence="9">
    <location>
        <begin position="438"/>
        <end position="461"/>
    </location>
</feature>
<dbReference type="PANTHER" id="PTHR11629:SF63">
    <property type="entry name" value="V-TYPE PROTON ATPASE SUBUNIT A"/>
    <property type="match status" value="1"/>
</dbReference>
<feature type="transmembrane region" description="Helical" evidence="9">
    <location>
        <begin position="390"/>
        <end position="409"/>
    </location>
</feature>
<dbReference type="AlphaFoldDB" id="A0A939BE27"/>
<feature type="transmembrane region" description="Helical" evidence="9">
    <location>
        <begin position="504"/>
        <end position="529"/>
    </location>
</feature>
<keyword evidence="3" id="KW-0813">Transport</keyword>
<dbReference type="GO" id="GO:0033179">
    <property type="term" value="C:proton-transporting V-type ATPase, V0 domain"/>
    <property type="evidence" value="ECO:0007669"/>
    <property type="project" value="InterPro"/>
</dbReference>
<dbReference type="GO" id="GO:0046961">
    <property type="term" value="F:proton-transporting ATPase activity, rotational mechanism"/>
    <property type="evidence" value="ECO:0007669"/>
    <property type="project" value="InterPro"/>
</dbReference>
<evidence type="ECO:0000256" key="4">
    <source>
        <dbReference type="ARBA" id="ARBA00022692"/>
    </source>
</evidence>
<comment type="caution">
    <text evidence="10">The sequence shown here is derived from an EMBL/GenBank/DDBJ whole genome shotgun (WGS) entry which is preliminary data.</text>
</comment>